<organism evidence="2 3">
    <name type="scientific">Paenibacillus pasadenensis</name>
    <dbReference type="NCBI Taxonomy" id="217090"/>
    <lineage>
        <taxon>Bacteria</taxon>
        <taxon>Bacillati</taxon>
        <taxon>Bacillota</taxon>
        <taxon>Bacilli</taxon>
        <taxon>Bacillales</taxon>
        <taxon>Paenibacillaceae</taxon>
        <taxon>Paenibacillus</taxon>
    </lineage>
</organism>
<dbReference type="EMBL" id="NFEZ01000004">
    <property type="protein sequence ID" value="PLT44050.1"/>
    <property type="molecule type" value="Genomic_DNA"/>
</dbReference>
<reference evidence="2 3" key="1">
    <citation type="submission" date="2017-05" db="EMBL/GenBank/DDBJ databases">
        <title>Functional genome analysis of Paenibacillus pasadenensis strain R16: insights on endophytic life style and antifungal activity.</title>
        <authorList>
            <person name="Passera A."/>
            <person name="Marcolungo L."/>
            <person name="Casati P."/>
            <person name="Brasca M."/>
            <person name="Quaglino F."/>
            <person name="Delledonne M."/>
        </authorList>
    </citation>
    <scope>NUCLEOTIDE SEQUENCE [LARGE SCALE GENOMIC DNA]</scope>
    <source>
        <strain evidence="2 3">R16</strain>
    </source>
</reference>
<accession>A0A2N5N140</accession>
<feature type="region of interest" description="Disordered" evidence="1">
    <location>
        <begin position="121"/>
        <end position="140"/>
    </location>
</feature>
<proteinExistence type="predicted"/>
<comment type="caution">
    <text evidence="2">The sequence shown here is derived from an EMBL/GenBank/DDBJ whole genome shotgun (WGS) entry which is preliminary data.</text>
</comment>
<dbReference type="AlphaFoldDB" id="A0A2N5N140"/>
<gene>
    <name evidence="2" type="ORF">B8V81_2481</name>
</gene>
<evidence type="ECO:0008006" key="4">
    <source>
        <dbReference type="Google" id="ProtNLM"/>
    </source>
</evidence>
<protein>
    <recommendedName>
        <fullName evidence="4">DUF4375 domain-containing protein</fullName>
    </recommendedName>
</protein>
<name>A0A2N5N140_9BACL</name>
<dbReference type="Proteomes" id="UP000234789">
    <property type="component" value="Unassembled WGS sequence"/>
</dbReference>
<dbReference type="RefSeq" id="WP_127464512.1">
    <property type="nucleotide sequence ID" value="NZ_BIMM01000050.1"/>
</dbReference>
<evidence type="ECO:0000313" key="2">
    <source>
        <dbReference type="EMBL" id="PLT44050.1"/>
    </source>
</evidence>
<keyword evidence="3" id="KW-1185">Reference proteome</keyword>
<dbReference type="OrthoDB" id="2661274at2"/>
<evidence type="ECO:0000313" key="3">
    <source>
        <dbReference type="Proteomes" id="UP000234789"/>
    </source>
</evidence>
<sequence>MATSLPMPTPDYSLTPDQLAELSDRSLLIRFLEPVLAPLRGASDIRKKEAFDALPQKLRPLFLLRVLDGHAAGSAWEYYVWTGMLLQTPDTWAGLLAAFRELGSLELLETLADTAAVHRKRLEGKSPAPPPAASDFEREPGLRAEMEALHAAYEPAVAEAYRAAAERVRSALRQAAYPPGAGTGSE</sequence>
<evidence type="ECO:0000256" key="1">
    <source>
        <dbReference type="SAM" id="MobiDB-lite"/>
    </source>
</evidence>